<organism evidence="2 3">
    <name type="scientific">Volvox africanus</name>
    <dbReference type="NCBI Taxonomy" id="51714"/>
    <lineage>
        <taxon>Eukaryota</taxon>
        <taxon>Viridiplantae</taxon>
        <taxon>Chlorophyta</taxon>
        <taxon>core chlorophytes</taxon>
        <taxon>Chlorophyceae</taxon>
        <taxon>CS clade</taxon>
        <taxon>Chlamydomonadales</taxon>
        <taxon>Volvocaceae</taxon>
        <taxon>Volvox</taxon>
    </lineage>
</organism>
<keyword evidence="3" id="KW-1185">Reference proteome</keyword>
<name>A0A8J4BH27_9CHLO</name>
<evidence type="ECO:0000256" key="1">
    <source>
        <dbReference type="SAM" id="MobiDB-lite"/>
    </source>
</evidence>
<gene>
    <name evidence="2" type="ORF">Vafri_15929</name>
</gene>
<feature type="non-terminal residue" evidence="2">
    <location>
        <position position="1"/>
    </location>
</feature>
<protein>
    <submittedName>
        <fullName evidence="2">Uncharacterized protein</fullName>
    </submittedName>
</protein>
<feature type="non-terminal residue" evidence="2">
    <location>
        <position position="121"/>
    </location>
</feature>
<reference evidence="2" key="1">
    <citation type="journal article" date="2021" name="Proc. Natl. Acad. Sci. U.S.A.">
        <title>Three genomes in the algal genus Volvox reveal the fate of a haploid sex-determining region after a transition to homothallism.</title>
        <authorList>
            <person name="Yamamoto K."/>
            <person name="Hamaji T."/>
            <person name="Kawai-Toyooka H."/>
            <person name="Matsuzaki R."/>
            <person name="Takahashi F."/>
            <person name="Nishimura Y."/>
            <person name="Kawachi M."/>
            <person name="Noguchi H."/>
            <person name="Minakuchi Y."/>
            <person name="Umen J.G."/>
            <person name="Toyoda A."/>
            <person name="Nozaki H."/>
        </authorList>
    </citation>
    <scope>NUCLEOTIDE SEQUENCE</scope>
    <source>
        <strain evidence="2">NIES-3780</strain>
    </source>
</reference>
<proteinExistence type="predicted"/>
<evidence type="ECO:0000313" key="2">
    <source>
        <dbReference type="EMBL" id="GIL61492.1"/>
    </source>
</evidence>
<dbReference type="Proteomes" id="UP000747399">
    <property type="component" value="Unassembled WGS sequence"/>
</dbReference>
<feature type="region of interest" description="Disordered" evidence="1">
    <location>
        <begin position="77"/>
        <end position="103"/>
    </location>
</feature>
<feature type="compositionally biased region" description="Low complexity" evidence="1">
    <location>
        <begin position="77"/>
        <end position="89"/>
    </location>
</feature>
<dbReference type="AlphaFoldDB" id="A0A8J4BH27"/>
<dbReference type="EMBL" id="BNCO01000045">
    <property type="protein sequence ID" value="GIL61492.1"/>
    <property type="molecule type" value="Genomic_DNA"/>
</dbReference>
<accession>A0A8J4BH27</accession>
<comment type="caution">
    <text evidence="2">The sequence shown here is derived from an EMBL/GenBank/DDBJ whole genome shotgun (WGS) entry which is preliminary data.</text>
</comment>
<evidence type="ECO:0000313" key="3">
    <source>
        <dbReference type="Proteomes" id="UP000747399"/>
    </source>
</evidence>
<sequence>ARVRQLGLLAIQYIQQPRCHISTYCVTQQQQQQQQQRVRDVTVQHLCNKRTTSADPTGEAGGTNSTAYLVVTQEPTRTYTTNSSNSTCTEPAGGGGATQRPVGLSLSWSGVEAICTPGPPD</sequence>